<dbReference type="AlphaFoldDB" id="A0A0K0CZZ2"/>
<reference evidence="3" key="2">
    <citation type="submission" date="2017-02" db="UniProtKB">
        <authorList>
            <consortium name="WormBaseParasite"/>
        </authorList>
    </citation>
    <scope>IDENTIFICATION</scope>
</reference>
<name>A0A0K0CZZ2_ANGCA</name>
<dbReference type="Proteomes" id="UP000035642">
    <property type="component" value="Unassembled WGS sequence"/>
</dbReference>
<proteinExistence type="predicted"/>
<accession>A0A0K0CZZ2</accession>
<keyword evidence="1" id="KW-0812">Transmembrane</keyword>
<organism evidence="2 3">
    <name type="scientific">Angiostrongylus cantonensis</name>
    <name type="common">Rat lungworm</name>
    <dbReference type="NCBI Taxonomy" id="6313"/>
    <lineage>
        <taxon>Eukaryota</taxon>
        <taxon>Metazoa</taxon>
        <taxon>Ecdysozoa</taxon>
        <taxon>Nematoda</taxon>
        <taxon>Chromadorea</taxon>
        <taxon>Rhabditida</taxon>
        <taxon>Rhabditina</taxon>
        <taxon>Rhabditomorpha</taxon>
        <taxon>Strongyloidea</taxon>
        <taxon>Metastrongylidae</taxon>
        <taxon>Angiostrongylus</taxon>
    </lineage>
</organism>
<dbReference type="WBParaSite" id="ACAC_0000334801-mRNA-1">
    <property type="protein sequence ID" value="ACAC_0000334801-mRNA-1"/>
    <property type="gene ID" value="ACAC_0000334801"/>
</dbReference>
<keyword evidence="1" id="KW-1133">Transmembrane helix</keyword>
<evidence type="ECO:0000256" key="1">
    <source>
        <dbReference type="SAM" id="Phobius"/>
    </source>
</evidence>
<keyword evidence="2" id="KW-1185">Reference proteome</keyword>
<sequence length="114" mass="13174">LNTVRYNELEHSEIGSFVRYDMLNTFRRPFSVESLALSSAQCRPRVLVEAAQTRVPHPVPADMFFRRFIPFNLGVFLATCFLHLFPELVENVGKLDEVLCSFSWNVVFSLFESI</sequence>
<evidence type="ECO:0000313" key="3">
    <source>
        <dbReference type="WBParaSite" id="ACAC_0000334801-mRNA-1"/>
    </source>
</evidence>
<protein>
    <submittedName>
        <fullName evidence="3">Membrane-bound transcription factor site-2 protease</fullName>
    </submittedName>
</protein>
<feature type="transmembrane region" description="Helical" evidence="1">
    <location>
        <begin position="64"/>
        <end position="85"/>
    </location>
</feature>
<reference evidence="2" key="1">
    <citation type="submission" date="2012-09" db="EMBL/GenBank/DDBJ databases">
        <authorList>
            <person name="Martin A.A."/>
        </authorList>
    </citation>
    <scope>NUCLEOTIDE SEQUENCE</scope>
</reference>
<keyword evidence="1" id="KW-0472">Membrane</keyword>
<evidence type="ECO:0000313" key="2">
    <source>
        <dbReference type="Proteomes" id="UP000035642"/>
    </source>
</evidence>